<dbReference type="EMBL" id="FQUS01000040">
    <property type="protein sequence ID" value="SHG62217.1"/>
    <property type="molecule type" value="Genomic_DNA"/>
</dbReference>
<keyword evidence="3" id="KW-1185">Reference proteome</keyword>
<evidence type="ECO:0000313" key="3">
    <source>
        <dbReference type="Proteomes" id="UP000184041"/>
    </source>
</evidence>
<reference evidence="2 3" key="1">
    <citation type="submission" date="2016-11" db="EMBL/GenBank/DDBJ databases">
        <authorList>
            <person name="Jaros S."/>
            <person name="Januszkiewicz K."/>
            <person name="Wedrychowicz H."/>
        </authorList>
    </citation>
    <scope>NUCLEOTIDE SEQUENCE [LARGE SCALE GENOMIC DNA]</scope>
    <source>
        <strain evidence="2 3">DSM 21986</strain>
    </source>
</reference>
<feature type="region of interest" description="Disordered" evidence="1">
    <location>
        <begin position="497"/>
        <end position="528"/>
    </location>
</feature>
<dbReference type="OrthoDB" id="337762at2"/>
<evidence type="ECO:0000313" key="2">
    <source>
        <dbReference type="EMBL" id="SHG62217.1"/>
    </source>
</evidence>
<gene>
    <name evidence="2" type="ORF">SAMN05443144_1403</name>
</gene>
<dbReference type="AlphaFoldDB" id="A0A1M5LB23"/>
<name>A0A1M5LB23_9BACT</name>
<evidence type="ECO:0000256" key="1">
    <source>
        <dbReference type="SAM" id="MobiDB-lite"/>
    </source>
</evidence>
<dbReference type="Proteomes" id="UP000184041">
    <property type="component" value="Unassembled WGS sequence"/>
</dbReference>
<sequence>MRNIDRRDFLEKSIMGGLGIFAAPYRISQGKVSPSFFSPSTITDSTQKVGYAERDITPEIGMEKPGGYGKVFHNSLHDPCKIRATVFDDGQDRVALVGIDALMIPRQIVLNARALINKQCGIARDAVMIGASHSHSSGPVGMVQPGQYDHASDLVQKLAYQKSSCANPRYLNLVKKAIVEGVCEADKNREKTYCGVGVGTENQVAFNRRFYMKNGITYTHPRQGNPDIIKTAGPTDPEVGVIGTWNTEGELIGCIVNFACHATTNPGGISANYIYYLEKVIRDIYGSEVIVVFLNGASGDVTQVDNLTPYQQYSSGEQAAQVVGGRIGTEVVKVLLKMDQGSLLPISFKSKKWNIQRRVPKPERIKRSYDIVQEDPEKVGSTKWTFSKEILMLDALLEKSAKAEVEVQAIQIGPVAFLSVPAEYFCDYGLELKKKSNFVNTFPVSMANGCVGYVPTEDAFGDHGGGYETRLTSYSNLEPTAGRQMLESLLKLTSTMTPGKVPEPPPAPEFPGEGWSYGNVPPELGLSS</sequence>
<accession>A0A1M5LB23</accession>
<protein>
    <recommendedName>
        <fullName evidence="4">Neutral/alkaline non-lysosomal ceramidase, N-terminal</fullName>
    </recommendedName>
</protein>
<organism evidence="2 3">
    <name type="scientific">Fodinibius roseus</name>
    <dbReference type="NCBI Taxonomy" id="1194090"/>
    <lineage>
        <taxon>Bacteria</taxon>
        <taxon>Pseudomonadati</taxon>
        <taxon>Balneolota</taxon>
        <taxon>Balneolia</taxon>
        <taxon>Balneolales</taxon>
        <taxon>Balneolaceae</taxon>
        <taxon>Fodinibius</taxon>
    </lineage>
</organism>
<proteinExistence type="predicted"/>
<dbReference type="RefSeq" id="WP_073068501.1">
    <property type="nucleotide sequence ID" value="NZ_FQUS01000040.1"/>
</dbReference>
<dbReference type="STRING" id="1194090.SAMN05443144_1403"/>
<evidence type="ECO:0008006" key="4">
    <source>
        <dbReference type="Google" id="ProtNLM"/>
    </source>
</evidence>